<feature type="region of interest" description="Disordered" evidence="1">
    <location>
        <begin position="453"/>
        <end position="519"/>
    </location>
</feature>
<evidence type="ECO:0000259" key="3">
    <source>
        <dbReference type="Pfam" id="PF01757"/>
    </source>
</evidence>
<keyword evidence="2" id="KW-0812">Transmembrane</keyword>
<dbReference type="GO" id="GO:0016746">
    <property type="term" value="F:acyltransferase activity"/>
    <property type="evidence" value="ECO:0007669"/>
    <property type="project" value="UniProtKB-KW"/>
</dbReference>
<dbReference type="Pfam" id="PF01757">
    <property type="entry name" value="Acyl_transf_3"/>
    <property type="match status" value="1"/>
</dbReference>
<name>A0ABU5G5N4_9ACTO</name>
<gene>
    <name evidence="4" type="ORF">R6G86_02830</name>
</gene>
<evidence type="ECO:0000256" key="1">
    <source>
        <dbReference type="SAM" id="MobiDB-lite"/>
    </source>
</evidence>
<dbReference type="Proteomes" id="UP001275049">
    <property type="component" value="Unassembled WGS sequence"/>
</dbReference>
<feature type="transmembrane region" description="Helical" evidence="2">
    <location>
        <begin position="277"/>
        <end position="298"/>
    </location>
</feature>
<dbReference type="InterPro" id="IPR050879">
    <property type="entry name" value="Acyltransferase_3"/>
</dbReference>
<sequence length="674" mass="73671">MKTVESLSKDQKKHTPIYRIKGLDGLRALAATLVLGYHLFPDHVPLGYIGVDIFFVLSGFLITALLLRNISHNGTIRFTRFWVKRFRRLLPAVTLTVIGSLALALLVRGDALVKLTWQAFGSVSGTYNWFHISQGSSYFEQRSPLLFSNMWSLAVEQQFYLLWPIVLFVIVFLPRRIRPFIALLLAGVSVAWAGYISWTSPAISGGTDVFSRIHIGTDTHAFGLMLGATLALCVPEALSGAAPFQGSIKRHIAGVVSALSFLALFSVPFILPNGSYMYPWGLFGASVLATFVIMGCLGKDSCPQPAIRAVLSLRPLVWLGERSYGIYLWHWPLNTLCFYAFSLNVWAQAGIVVSLSILFAHFSYRYVELPIRRIGFIGWCKRQRASIREGLRPRKYRSSAHNVQRNVRTASSCAKIISVPSLAVLACVALVLNKPYSSAETFIRAGEKGEVAVRHDDEKLSAKPSDSGTPAGGEKHWNDTASSESGDSEKNGASSCDASSGDDAKGTSKGASSKPPVSGENVTIIGDSVTLAAKPYLEASIPGVWVDAKVSRSIQAAPSILQVLANSGQLREYVVLGLATNSYMRASEWAKIEPYLQGKKVVIVNSYSPYPRTDMANENIRNIVATHPDMIRVADWASIAGAHQDHLAGDRTHPDGTLGQMYADEVNRALNSFD</sequence>
<dbReference type="PANTHER" id="PTHR23028">
    <property type="entry name" value="ACETYLTRANSFERASE"/>
    <property type="match status" value="1"/>
</dbReference>
<keyword evidence="2" id="KW-0472">Membrane</keyword>
<feature type="transmembrane region" description="Helical" evidence="2">
    <location>
        <begin position="347"/>
        <end position="367"/>
    </location>
</feature>
<protein>
    <submittedName>
        <fullName evidence="4">Acyltransferase family protein</fullName>
        <ecNumber evidence="4">2.3.1.-</ecNumber>
    </submittedName>
</protein>
<feature type="transmembrane region" description="Helical" evidence="2">
    <location>
        <begin position="46"/>
        <end position="67"/>
    </location>
</feature>
<evidence type="ECO:0000313" key="4">
    <source>
        <dbReference type="EMBL" id="MDY5132681.1"/>
    </source>
</evidence>
<dbReference type="InterPro" id="IPR002656">
    <property type="entry name" value="Acyl_transf_3_dom"/>
</dbReference>
<dbReference type="PANTHER" id="PTHR23028:SF53">
    <property type="entry name" value="ACYL_TRANSF_3 DOMAIN-CONTAINING PROTEIN"/>
    <property type="match status" value="1"/>
</dbReference>
<evidence type="ECO:0000256" key="2">
    <source>
        <dbReference type="SAM" id="Phobius"/>
    </source>
</evidence>
<keyword evidence="5" id="KW-1185">Reference proteome</keyword>
<feature type="transmembrane region" description="Helical" evidence="2">
    <location>
        <begin position="251"/>
        <end position="271"/>
    </location>
</feature>
<dbReference type="EC" id="2.3.1.-" evidence="4"/>
<dbReference type="EMBL" id="JAWNGA010000003">
    <property type="protein sequence ID" value="MDY5132681.1"/>
    <property type="molecule type" value="Genomic_DNA"/>
</dbReference>
<comment type="caution">
    <text evidence="4">The sequence shown here is derived from an EMBL/GenBank/DDBJ whole genome shotgun (WGS) entry which is preliminary data.</text>
</comment>
<feature type="transmembrane region" description="Helical" evidence="2">
    <location>
        <begin position="157"/>
        <end position="173"/>
    </location>
</feature>
<feature type="transmembrane region" description="Helical" evidence="2">
    <location>
        <begin position="220"/>
        <end position="239"/>
    </location>
</feature>
<keyword evidence="4" id="KW-0808">Transferase</keyword>
<keyword evidence="4" id="KW-0012">Acyltransferase</keyword>
<keyword evidence="2" id="KW-1133">Transmembrane helix</keyword>
<dbReference type="SUPFAM" id="SSF52266">
    <property type="entry name" value="SGNH hydrolase"/>
    <property type="match status" value="1"/>
</dbReference>
<feature type="transmembrane region" description="Helical" evidence="2">
    <location>
        <begin position="88"/>
        <end position="107"/>
    </location>
</feature>
<feature type="transmembrane region" description="Helical" evidence="2">
    <location>
        <begin position="180"/>
        <end position="200"/>
    </location>
</feature>
<dbReference type="RefSeq" id="WP_320755028.1">
    <property type="nucleotide sequence ID" value="NZ_JAWNGA010000003.1"/>
</dbReference>
<accession>A0ABU5G5N4</accession>
<proteinExistence type="predicted"/>
<feature type="compositionally biased region" description="Low complexity" evidence="1">
    <location>
        <begin position="492"/>
        <end position="501"/>
    </location>
</feature>
<feature type="domain" description="Acyltransferase 3" evidence="3">
    <location>
        <begin position="21"/>
        <end position="360"/>
    </location>
</feature>
<reference evidence="4 5" key="1">
    <citation type="submission" date="2023-10" db="EMBL/GenBank/DDBJ databases">
        <title>Whole Genome based description of the genera Actinobaculum and Actinotignum reveals a complex phylogenetic relationship within the species included in the genus Actinotignum.</title>
        <authorList>
            <person name="Jensen C.S."/>
            <person name="Dargis R."/>
            <person name="Kemp M."/>
            <person name="Christensen J.J."/>
        </authorList>
    </citation>
    <scope>NUCLEOTIDE SEQUENCE [LARGE SCALE GENOMIC DNA]</scope>
    <source>
        <strain evidence="4 5">SLA_B974</strain>
    </source>
</reference>
<organism evidence="4 5">
    <name type="scientific">Actinotignum urinale</name>
    <dbReference type="NCBI Taxonomy" id="190146"/>
    <lineage>
        <taxon>Bacteria</taxon>
        <taxon>Bacillati</taxon>
        <taxon>Actinomycetota</taxon>
        <taxon>Actinomycetes</taxon>
        <taxon>Actinomycetales</taxon>
        <taxon>Actinomycetaceae</taxon>
        <taxon>Actinotignum</taxon>
    </lineage>
</organism>
<evidence type="ECO:0000313" key="5">
    <source>
        <dbReference type="Proteomes" id="UP001275049"/>
    </source>
</evidence>